<proteinExistence type="predicted"/>
<accession>A0ABQ5XJR2</accession>
<dbReference type="Proteomes" id="UP001156670">
    <property type="component" value="Unassembled WGS sequence"/>
</dbReference>
<gene>
    <name evidence="2" type="ORF">GCM10007901_03760</name>
</gene>
<keyword evidence="1" id="KW-0732">Signal</keyword>
<evidence type="ECO:0000313" key="2">
    <source>
        <dbReference type="EMBL" id="GLQ91426.1"/>
    </source>
</evidence>
<keyword evidence="3" id="KW-1185">Reference proteome</keyword>
<evidence type="ECO:0000256" key="1">
    <source>
        <dbReference type="SAM" id="SignalP"/>
    </source>
</evidence>
<evidence type="ECO:0008006" key="4">
    <source>
        <dbReference type="Google" id="ProtNLM"/>
    </source>
</evidence>
<protein>
    <recommendedName>
        <fullName evidence="4">DUF1579 domain-containing protein</fullName>
    </recommendedName>
</protein>
<feature type="signal peptide" evidence="1">
    <location>
        <begin position="1"/>
        <end position="20"/>
    </location>
</feature>
<feature type="chain" id="PRO_5046770870" description="DUF1579 domain-containing protein" evidence="1">
    <location>
        <begin position="21"/>
        <end position="213"/>
    </location>
</feature>
<name>A0ABQ5XJR2_9GAMM</name>
<sequence>MTLSTCKPYTYLLVMSFVVAATAAASTDDPPQADSGAIPPGYSTTVTGTTHDFDYFMGSGWLTTQHRLKETGVGSKEWYTYPATLCATHYLGGMATVDEMYAPTKGTSGLTLRAFDPAKRQWSIYWVSSRDGLLEMPPVVGGFHGNQGEFYSEDHDAHDRPVKVRYLWTIRDQDHARWEQAFSYDNRTWETNWIGDFVRGDRAKLCDDGRPRR</sequence>
<dbReference type="RefSeq" id="WP_284319192.1">
    <property type="nucleotide sequence ID" value="NZ_BSOB01000004.1"/>
</dbReference>
<reference evidence="3" key="1">
    <citation type="journal article" date="2019" name="Int. J. Syst. Evol. Microbiol.">
        <title>The Global Catalogue of Microorganisms (GCM) 10K type strain sequencing project: providing services to taxonomists for standard genome sequencing and annotation.</title>
        <authorList>
            <consortium name="The Broad Institute Genomics Platform"/>
            <consortium name="The Broad Institute Genome Sequencing Center for Infectious Disease"/>
            <person name="Wu L."/>
            <person name="Ma J."/>
        </authorList>
    </citation>
    <scope>NUCLEOTIDE SEQUENCE [LARGE SCALE GENOMIC DNA]</scope>
    <source>
        <strain evidence="3">NBRC 111980</strain>
    </source>
</reference>
<dbReference type="EMBL" id="BSOB01000004">
    <property type="protein sequence ID" value="GLQ91426.1"/>
    <property type="molecule type" value="Genomic_DNA"/>
</dbReference>
<organism evidence="2 3">
    <name type="scientific">Dyella acidisoli</name>
    <dbReference type="NCBI Taxonomy" id="1867834"/>
    <lineage>
        <taxon>Bacteria</taxon>
        <taxon>Pseudomonadati</taxon>
        <taxon>Pseudomonadota</taxon>
        <taxon>Gammaproteobacteria</taxon>
        <taxon>Lysobacterales</taxon>
        <taxon>Rhodanobacteraceae</taxon>
        <taxon>Dyella</taxon>
    </lineage>
</organism>
<evidence type="ECO:0000313" key="3">
    <source>
        <dbReference type="Proteomes" id="UP001156670"/>
    </source>
</evidence>
<comment type="caution">
    <text evidence="2">The sequence shown here is derived from an EMBL/GenBank/DDBJ whole genome shotgun (WGS) entry which is preliminary data.</text>
</comment>